<keyword evidence="6" id="KW-0808">Transferase</keyword>
<dbReference type="GO" id="GO:0005524">
    <property type="term" value="F:ATP binding"/>
    <property type="evidence" value="ECO:0007669"/>
    <property type="project" value="UniProtKB-KW"/>
</dbReference>
<keyword evidence="10" id="KW-0170">Cobalt</keyword>
<keyword evidence="7" id="KW-0547">Nucleotide-binding</keyword>
<comment type="caution">
    <text evidence="19">The sequence shown here is derived from an EMBL/GenBank/DDBJ whole genome shotgun (WGS) entry which is preliminary data.</text>
</comment>
<keyword evidence="8" id="KW-0418">Kinase</keyword>
<dbReference type="PANTHER" id="PTHR28629">
    <property type="entry name" value="TRIOKINASE/FMN CYCLASE"/>
    <property type="match status" value="1"/>
</dbReference>
<dbReference type="GO" id="GO:0050354">
    <property type="term" value="F:triokinase activity"/>
    <property type="evidence" value="ECO:0007669"/>
    <property type="project" value="UniProtKB-EC"/>
</dbReference>
<comment type="catalytic activity">
    <reaction evidence="16">
        <text>dihydroxyacetone + ATP = dihydroxyacetone phosphate + ADP + H(+)</text>
        <dbReference type="Rhea" id="RHEA:15773"/>
        <dbReference type="ChEBI" id="CHEBI:15378"/>
        <dbReference type="ChEBI" id="CHEBI:16016"/>
        <dbReference type="ChEBI" id="CHEBI:30616"/>
        <dbReference type="ChEBI" id="CHEBI:57642"/>
        <dbReference type="ChEBI" id="CHEBI:456216"/>
        <dbReference type="EC" id="2.7.1.29"/>
    </reaction>
</comment>
<dbReference type="AlphaFoldDB" id="A0A1A6FYS6"/>
<gene>
    <name evidence="19" type="ORF">A6R68_10077</name>
</gene>
<dbReference type="InterPro" id="IPR004007">
    <property type="entry name" value="DhaL_dom"/>
</dbReference>
<dbReference type="InterPro" id="IPR036117">
    <property type="entry name" value="DhaL_dom_sf"/>
</dbReference>
<evidence type="ECO:0000313" key="20">
    <source>
        <dbReference type="Proteomes" id="UP000092124"/>
    </source>
</evidence>
<feature type="domain" description="DhaK" evidence="18">
    <location>
        <begin position="60"/>
        <end position="116"/>
    </location>
</feature>
<dbReference type="EC" id="4.6.1.15" evidence="4"/>
<dbReference type="SUPFAM" id="SSF101473">
    <property type="entry name" value="DhaL-like"/>
    <property type="match status" value="1"/>
</dbReference>
<proteinExistence type="predicted"/>
<evidence type="ECO:0000313" key="19">
    <source>
        <dbReference type="EMBL" id="OBS58749.1"/>
    </source>
</evidence>
<name>A0A1A6FYS6_NEOLE</name>
<dbReference type="Gene3D" id="3.30.1180.20">
    <property type="entry name" value="Dihydroxyacetone kinase, domain 2"/>
    <property type="match status" value="2"/>
</dbReference>
<dbReference type="InterPro" id="IPR004006">
    <property type="entry name" value="DhaK_dom"/>
</dbReference>
<comment type="catalytic activity">
    <reaction evidence="15">
        <text>FAD = riboflavin cyclic-4',5'-phosphate + AMP + H(+)</text>
        <dbReference type="Rhea" id="RHEA:13729"/>
        <dbReference type="ChEBI" id="CHEBI:15378"/>
        <dbReference type="ChEBI" id="CHEBI:57692"/>
        <dbReference type="ChEBI" id="CHEBI:76202"/>
        <dbReference type="ChEBI" id="CHEBI:456215"/>
        <dbReference type="EC" id="4.6.1.15"/>
    </reaction>
</comment>
<comment type="function">
    <text evidence="12">Catalyzes both the phosphorylation of dihydroxyacetone and of glyceraldehyde, and the splitting of ribonucleoside diphosphate-X compounds among which FAD is the best substrate. Represses IFIH1-mediated cellular antiviral response.</text>
</comment>
<evidence type="ECO:0000256" key="11">
    <source>
        <dbReference type="ARBA" id="ARBA00032426"/>
    </source>
</evidence>
<sequence>MRLRPKEISLTKKSPWCCGCLHFRPGSTQDWPPSSSSEQKCELNLFQNIPTMTSKKLVNSVEECADEALAGLVACNPNLQLLQGHRVALRSDLDSLKGRVALLSGGGSGHEPAHAGEYLVLIVRGTGQSRVAGALAEEGMGLEEIVKRVSVVAKAMGTLGVSLSSCSVPGSKPTFELAADEVELGLGIHGEAGVHRVKMAPADKIVTLMLDHMTNTSNVSHVPVQSEGRGVKVTRALVGTFMSALEMSGVSLTLLLVDEPLLKLIDAETTAAAWPHMAQVSVTGRKRIRAAPTEPPEVPEAIEAGGVASKQMMLVLERVCATLLGLEEHLNALDRAAGDGDCGITHSRAAKAIQGWLKEGPALVSPAHVLSKLSVLLLEKMGGSSGALYGLFLTAAAQPLKTKTDLPAWSAAMDAGLEAMQKYGKAAPGDRTMLSSVVELLLNPPLSDLVQLDSLWAAGQELQAWKSPGASLLPVLIKAVKSAEAAAEATKNMEAGAGRASYISSARLDQPDPGAVAVAAIFHAILEVLQTQGA</sequence>
<evidence type="ECO:0000256" key="3">
    <source>
        <dbReference type="ARBA" id="ARBA00012110"/>
    </source>
</evidence>
<dbReference type="GO" id="GO:0004371">
    <property type="term" value="F:glycerone kinase activity"/>
    <property type="evidence" value="ECO:0007669"/>
    <property type="project" value="UniProtKB-EC"/>
</dbReference>
<evidence type="ECO:0000256" key="1">
    <source>
        <dbReference type="ARBA" id="ARBA00001941"/>
    </source>
</evidence>
<feature type="domain" description="DhaK" evidence="18">
    <location>
        <begin position="130"/>
        <end position="274"/>
    </location>
</feature>
<dbReference type="SUPFAM" id="SSF82549">
    <property type="entry name" value="DAK1/DegV-like"/>
    <property type="match status" value="1"/>
</dbReference>
<keyword evidence="9" id="KW-0067">ATP-binding</keyword>
<dbReference type="EC" id="2.7.1.29" evidence="2"/>
<comment type="subunit">
    <text evidence="13">Homodimer. Interacts with IFIH1 (via the CARD domains), the interaction is inhibited by viral infection.</text>
</comment>
<dbReference type="PROSITE" id="PS51481">
    <property type="entry name" value="DHAK"/>
    <property type="match status" value="2"/>
</dbReference>
<evidence type="ECO:0000256" key="14">
    <source>
        <dbReference type="ARBA" id="ARBA00047974"/>
    </source>
</evidence>
<dbReference type="Pfam" id="PF02733">
    <property type="entry name" value="Dak1"/>
    <property type="match status" value="3"/>
</dbReference>
<dbReference type="Gene3D" id="3.40.50.10440">
    <property type="entry name" value="Dihydroxyacetone kinase, domain 1"/>
    <property type="match status" value="1"/>
</dbReference>
<dbReference type="STRING" id="56216.A0A1A6FYS6"/>
<dbReference type="GO" id="GO:0005829">
    <property type="term" value="C:cytosol"/>
    <property type="evidence" value="ECO:0007669"/>
    <property type="project" value="TreeGrafter"/>
</dbReference>
<dbReference type="Pfam" id="PF02734">
    <property type="entry name" value="Dak2"/>
    <property type="match status" value="2"/>
</dbReference>
<dbReference type="OrthoDB" id="1724672at2759"/>
<evidence type="ECO:0000256" key="10">
    <source>
        <dbReference type="ARBA" id="ARBA00023285"/>
    </source>
</evidence>
<dbReference type="Gene3D" id="1.25.40.340">
    <property type="match status" value="1"/>
</dbReference>
<evidence type="ECO:0000256" key="13">
    <source>
        <dbReference type="ARBA" id="ARBA00046681"/>
    </source>
</evidence>
<evidence type="ECO:0000256" key="8">
    <source>
        <dbReference type="ARBA" id="ARBA00022777"/>
    </source>
</evidence>
<evidence type="ECO:0000256" key="6">
    <source>
        <dbReference type="ARBA" id="ARBA00022679"/>
    </source>
</evidence>
<dbReference type="PANTHER" id="PTHR28629:SF4">
    <property type="entry name" value="TRIOKINASE_FMN CYCLASE"/>
    <property type="match status" value="1"/>
</dbReference>
<organism evidence="19 20">
    <name type="scientific">Neotoma lepida</name>
    <name type="common">Desert woodrat</name>
    <dbReference type="NCBI Taxonomy" id="56216"/>
    <lineage>
        <taxon>Eukaryota</taxon>
        <taxon>Metazoa</taxon>
        <taxon>Chordata</taxon>
        <taxon>Craniata</taxon>
        <taxon>Vertebrata</taxon>
        <taxon>Euteleostomi</taxon>
        <taxon>Mammalia</taxon>
        <taxon>Eutheria</taxon>
        <taxon>Euarchontoglires</taxon>
        <taxon>Glires</taxon>
        <taxon>Rodentia</taxon>
        <taxon>Myomorpha</taxon>
        <taxon>Muroidea</taxon>
        <taxon>Cricetidae</taxon>
        <taxon>Neotominae</taxon>
        <taxon>Neotoma</taxon>
    </lineage>
</organism>
<evidence type="ECO:0000256" key="2">
    <source>
        <dbReference type="ARBA" id="ARBA00012107"/>
    </source>
</evidence>
<feature type="domain" description="DhaL" evidence="17">
    <location>
        <begin position="310"/>
        <end position="527"/>
    </location>
</feature>
<keyword evidence="20" id="KW-1185">Reference proteome</keyword>
<evidence type="ECO:0000256" key="7">
    <source>
        <dbReference type="ARBA" id="ARBA00022741"/>
    </source>
</evidence>
<evidence type="ECO:0000256" key="5">
    <source>
        <dbReference type="ARBA" id="ARBA00018932"/>
    </source>
</evidence>
<evidence type="ECO:0000256" key="15">
    <source>
        <dbReference type="ARBA" id="ARBA00048526"/>
    </source>
</evidence>
<reference evidence="19 20" key="1">
    <citation type="submission" date="2016-06" db="EMBL/GenBank/DDBJ databases">
        <title>The Draft Genome Sequence and Annotation of the Desert Woodrat Neotoma lepida.</title>
        <authorList>
            <person name="Campbell M."/>
            <person name="Oakeson K.F."/>
            <person name="Yandell M."/>
            <person name="Halpert J.R."/>
            <person name="Dearing D."/>
        </authorList>
    </citation>
    <scope>NUCLEOTIDE SEQUENCE [LARGE SCALE GENOMIC DNA]</scope>
    <source>
        <strain evidence="19">417</strain>
        <tissue evidence="19">Liver</tissue>
    </source>
</reference>
<dbReference type="InterPro" id="IPR050861">
    <property type="entry name" value="Dihydroxyacetone_Kinase"/>
</dbReference>
<dbReference type="SMART" id="SM01120">
    <property type="entry name" value="Dak2"/>
    <property type="match status" value="1"/>
</dbReference>
<evidence type="ECO:0000256" key="4">
    <source>
        <dbReference type="ARBA" id="ARBA00012578"/>
    </source>
</evidence>
<evidence type="ECO:0000256" key="16">
    <source>
        <dbReference type="ARBA" id="ARBA00048898"/>
    </source>
</evidence>
<dbReference type="GO" id="GO:0034012">
    <property type="term" value="F:FAD-AMP lyase (cyclizing) activity"/>
    <property type="evidence" value="ECO:0007669"/>
    <property type="project" value="UniProtKB-EC"/>
</dbReference>
<evidence type="ECO:0000256" key="12">
    <source>
        <dbReference type="ARBA" id="ARBA00045490"/>
    </source>
</evidence>
<dbReference type="PROSITE" id="PS51480">
    <property type="entry name" value="DHAL"/>
    <property type="match status" value="1"/>
</dbReference>
<protein>
    <recommendedName>
        <fullName evidence="5">Triokinase/FMN cyclase</fullName>
        <ecNumber evidence="3">2.7.1.28</ecNumber>
        <ecNumber evidence="2">2.7.1.29</ecNumber>
        <ecNumber evidence="4">4.6.1.15</ecNumber>
    </recommendedName>
    <alternativeName>
        <fullName evidence="11">Bifunctional ATP-dependent dihydroxyacetone kinase/FAD-AMP lyase (cyclizing)</fullName>
    </alternativeName>
</protein>
<evidence type="ECO:0000259" key="17">
    <source>
        <dbReference type="PROSITE" id="PS51480"/>
    </source>
</evidence>
<evidence type="ECO:0000256" key="9">
    <source>
        <dbReference type="ARBA" id="ARBA00022840"/>
    </source>
</evidence>
<dbReference type="EC" id="2.7.1.28" evidence="3"/>
<dbReference type="EMBL" id="LZPO01110809">
    <property type="protein sequence ID" value="OBS58749.1"/>
    <property type="molecule type" value="Genomic_DNA"/>
</dbReference>
<evidence type="ECO:0000259" key="18">
    <source>
        <dbReference type="PROSITE" id="PS51481"/>
    </source>
</evidence>
<dbReference type="FunFam" id="1.25.40.340:FF:000002">
    <property type="entry name" value="Dihydroxyacetone kinase, L subunit"/>
    <property type="match status" value="1"/>
</dbReference>
<dbReference type="Proteomes" id="UP000092124">
    <property type="component" value="Unassembled WGS sequence"/>
</dbReference>
<comment type="cofactor">
    <cofactor evidence="1">
        <name>Co(2+)</name>
        <dbReference type="ChEBI" id="CHEBI:48828"/>
    </cofactor>
</comment>
<accession>A0A1A6FYS6</accession>
<comment type="catalytic activity">
    <reaction evidence="14">
        <text>D-glyceraldehyde + ATP = D-glyceraldehyde 3-phosphate + ADP + H(+)</text>
        <dbReference type="Rhea" id="RHEA:13941"/>
        <dbReference type="ChEBI" id="CHEBI:15378"/>
        <dbReference type="ChEBI" id="CHEBI:17378"/>
        <dbReference type="ChEBI" id="CHEBI:30616"/>
        <dbReference type="ChEBI" id="CHEBI:59776"/>
        <dbReference type="ChEBI" id="CHEBI:456216"/>
        <dbReference type="EC" id="2.7.1.28"/>
    </reaction>
</comment>
<dbReference type="GO" id="GO:0019563">
    <property type="term" value="P:glycerol catabolic process"/>
    <property type="evidence" value="ECO:0007669"/>
    <property type="project" value="TreeGrafter"/>
</dbReference>